<sequence>MWLNRSDIPNRRRPVRLSMIGCGGSGSMMLSHLTHLHLALQAHGYPGLHVTVFDPGLVREANRVRQRFLPSEVGLNKAECLVHRINLTMGLGWAAVPERFTTHWANAVPADVVVTCLDTRSGRRAVYRAYTTSLYRHTRFWLDLGNGRTTGQCLLGQPHNRWHLRRHALPDIAALMPDLLDTTLPDDDVKSCSALEALESQGLYINTTLSALAAELLHQLLIERKLTHHGAYLNLQTLSVNGVPVPHPTQRAG</sequence>
<evidence type="ECO:0000313" key="3">
    <source>
        <dbReference type="Proteomes" id="UP001595939"/>
    </source>
</evidence>
<dbReference type="SUPFAM" id="SSF69572">
    <property type="entry name" value="Activating enzymes of the ubiquitin-like proteins"/>
    <property type="match status" value="1"/>
</dbReference>
<dbReference type="Gene3D" id="3.40.50.720">
    <property type="entry name" value="NAD(P)-binding Rossmann-like Domain"/>
    <property type="match status" value="1"/>
</dbReference>
<dbReference type="EMBL" id="JBHSEG010000008">
    <property type="protein sequence ID" value="MFC4455118.1"/>
    <property type="molecule type" value="Genomic_DNA"/>
</dbReference>
<dbReference type="Proteomes" id="UP001595939">
    <property type="component" value="Unassembled WGS sequence"/>
</dbReference>
<gene>
    <name evidence="2" type="ORF">ACFO0P_15165</name>
</gene>
<dbReference type="InterPro" id="IPR035985">
    <property type="entry name" value="Ubiquitin-activating_enz"/>
</dbReference>
<organism evidence="2 3">
    <name type="scientific">Deinococcus sonorensis</name>
    <dbReference type="NCBI Taxonomy" id="309891"/>
    <lineage>
        <taxon>Bacteria</taxon>
        <taxon>Thermotogati</taxon>
        <taxon>Deinococcota</taxon>
        <taxon>Deinococci</taxon>
        <taxon>Deinococcales</taxon>
        <taxon>Deinococcaceae</taxon>
        <taxon>Deinococcus</taxon>
    </lineage>
</organism>
<dbReference type="InterPro" id="IPR000594">
    <property type="entry name" value="ThiF_NAD_FAD-bd"/>
</dbReference>
<evidence type="ECO:0000259" key="1">
    <source>
        <dbReference type="Pfam" id="PF00899"/>
    </source>
</evidence>
<dbReference type="NCBIfam" id="TIGR03736">
    <property type="entry name" value="PRTRC_ThiF"/>
    <property type="match status" value="1"/>
</dbReference>
<keyword evidence="3" id="KW-1185">Reference proteome</keyword>
<comment type="caution">
    <text evidence="2">The sequence shown here is derived from an EMBL/GenBank/DDBJ whole genome shotgun (WGS) entry which is preliminary data.</text>
</comment>
<reference evidence="3" key="1">
    <citation type="journal article" date="2019" name="Int. J. Syst. Evol. Microbiol.">
        <title>The Global Catalogue of Microorganisms (GCM) 10K type strain sequencing project: providing services to taxonomists for standard genome sequencing and annotation.</title>
        <authorList>
            <consortium name="The Broad Institute Genomics Platform"/>
            <consortium name="The Broad Institute Genome Sequencing Center for Infectious Disease"/>
            <person name="Wu L."/>
            <person name="Ma J."/>
        </authorList>
    </citation>
    <scope>NUCLEOTIDE SEQUENCE [LARGE SCALE GENOMIC DNA]</scope>
    <source>
        <strain evidence="3">CCUG 39970</strain>
    </source>
</reference>
<proteinExistence type="predicted"/>
<name>A0ABV8YB49_9DEIO</name>
<dbReference type="Pfam" id="PF00899">
    <property type="entry name" value="ThiF"/>
    <property type="match status" value="1"/>
</dbReference>
<evidence type="ECO:0000313" key="2">
    <source>
        <dbReference type="EMBL" id="MFC4455118.1"/>
    </source>
</evidence>
<protein>
    <submittedName>
        <fullName evidence="2">PRTRC system ThiF family protein</fullName>
    </submittedName>
</protein>
<accession>A0ABV8YB49</accession>
<dbReference type="RefSeq" id="WP_380129836.1">
    <property type="nucleotide sequence ID" value="NZ_JBHSEG010000008.1"/>
</dbReference>
<dbReference type="InterPro" id="IPR022500">
    <property type="entry name" value="PRTRC_ThiF"/>
</dbReference>
<feature type="domain" description="THIF-type NAD/FAD binding fold" evidence="1">
    <location>
        <begin position="15"/>
        <end position="131"/>
    </location>
</feature>